<dbReference type="Pfam" id="PF05768">
    <property type="entry name" value="Glrx-like"/>
    <property type="match status" value="1"/>
</dbReference>
<dbReference type="Proteomes" id="UP001596455">
    <property type="component" value="Unassembled WGS sequence"/>
</dbReference>
<dbReference type="RefSeq" id="WP_382396560.1">
    <property type="nucleotide sequence ID" value="NZ_JBHTCQ010000005.1"/>
</dbReference>
<sequence>MGTAVEPPAARVVLYGREGCHLCGRARGVLERVRRETGEEFVEVDVDTDDDLRARYGELVPVVTVDGVQQGYWRIEAERVKAALAS</sequence>
<dbReference type="SUPFAM" id="SSF52833">
    <property type="entry name" value="Thioredoxin-like"/>
    <property type="match status" value="1"/>
</dbReference>
<dbReference type="InterPro" id="IPR008554">
    <property type="entry name" value="Glutaredoxin-like"/>
</dbReference>
<keyword evidence="2" id="KW-1185">Reference proteome</keyword>
<accession>A0ABW2QD98</accession>
<organism evidence="1 2">
    <name type="scientific">Georgenia alba</name>
    <dbReference type="NCBI Taxonomy" id="2233858"/>
    <lineage>
        <taxon>Bacteria</taxon>
        <taxon>Bacillati</taxon>
        <taxon>Actinomycetota</taxon>
        <taxon>Actinomycetes</taxon>
        <taxon>Micrococcales</taxon>
        <taxon>Bogoriellaceae</taxon>
        <taxon>Georgenia</taxon>
    </lineage>
</organism>
<dbReference type="InterPro" id="IPR036249">
    <property type="entry name" value="Thioredoxin-like_sf"/>
</dbReference>
<comment type="caution">
    <text evidence="1">The sequence shown here is derived from an EMBL/GenBank/DDBJ whole genome shotgun (WGS) entry which is preliminary data.</text>
</comment>
<name>A0ABW2QD98_9MICO</name>
<evidence type="ECO:0000313" key="1">
    <source>
        <dbReference type="EMBL" id="MFC7407024.1"/>
    </source>
</evidence>
<gene>
    <name evidence="1" type="ORF">ACFQQL_18045</name>
</gene>
<protein>
    <submittedName>
        <fullName evidence="1">Glutaredoxin family protein</fullName>
    </submittedName>
</protein>
<proteinExistence type="predicted"/>
<dbReference type="EMBL" id="JBHTCQ010000005">
    <property type="protein sequence ID" value="MFC7407024.1"/>
    <property type="molecule type" value="Genomic_DNA"/>
</dbReference>
<dbReference type="Gene3D" id="3.40.30.10">
    <property type="entry name" value="Glutaredoxin"/>
    <property type="match status" value="1"/>
</dbReference>
<reference evidence="2" key="1">
    <citation type="journal article" date="2019" name="Int. J. Syst. Evol. Microbiol.">
        <title>The Global Catalogue of Microorganisms (GCM) 10K type strain sequencing project: providing services to taxonomists for standard genome sequencing and annotation.</title>
        <authorList>
            <consortium name="The Broad Institute Genomics Platform"/>
            <consortium name="The Broad Institute Genome Sequencing Center for Infectious Disease"/>
            <person name="Wu L."/>
            <person name="Ma J."/>
        </authorList>
    </citation>
    <scope>NUCLEOTIDE SEQUENCE [LARGE SCALE GENOMIC DNA]</scope>
    <source>
        <strain evidence="2">JCM 1490</strain>
    </source>
</reference>
<evidence type="ECO:0000313" key="2">
    <source>
        <dbReference type="Proteomes" id="UP001596455"/>
    </source>
</evidence>